<accession>A0ACC2RQI7</accession>
<protein>
    <submittedName>
        <fullName evidence="1">Uncharacterized protein</fullName>
    </submittedName>
</protein>
<organism evidence="1 2">
    <name type="scientific">Entomophthora muscae</name>
    <dbReference type="NCBI Taxonomy" id="34485"/>
    <lineage>
        <taxon>Eukaryota</taxon>
        <taxon>Fungi</taxon>
        <taxon>Fungi incertae sedis</taxon>
        <taxon>Zoopagomycota</taxon>
        <taxon>Entomophthoromycotina</taxon>
        <taxon>Entomophthoromycetes</taxon>
        <taxon>Entomophthorales</taxon>
        <taxon>Entomophthoraceae</taxon>
        <taxon>Entomophthora</taxon>
    </lineage>
</organism>
<keyword evidence="2" id="KW-1185">Reference proteome</keyword>
<gene>
    <name evidence="1" type="ORF">DSO57_1035637</name>
</gene>
<dbReference type="Proteomes" id="UP001165960">
    <property type="component" value="Unassembled WGS sequence"/>
</dbReference>
<dbReference type="EMBL" id="QTSX02006710">
    <property type="protein sequence ID" value="KAJ9052298.1"/>
    <property type="molecule type" value="Genomic_DNA"/>
</dbReference>
<evidence type="ECO:0000313" key="2">
    <source>
        <dbReference type="Proteomes" id="UP001165960"/>
    </source>
</evidence>
<sequence length="159" mass="17875">MSSNLNIMDDLSSKFGSVRVSSASDCNREGPQSSHNDCNSTSRDNESCLDSEDISFTGTLVGLMNDQDLTEILNVQNEVTESLSALALKCQSFQEFSQVKFHDLSKRFETHTATTKELQHDLGSIFRRIRAIKSKVMTQYPSQYKKVKEKLPDVVVEDD</sequence>
<proteinExistence type="predicted"/>
<evidence type="ECO:0000313" key="1">
    <source>
        <dbReference type="EMBL" id="KAJ9052298.1"/>
    </source>
</evidence>
<name>A0ACC2RQI7_9FUNG</name>
<comment type="caution">
    <text evidence="1">The sequence shown here is derived from an EMBL/GenBank/DDBJ whole genome shotgun (WGS) entry which is preliminary data.</text>
</comment>
<reference evidence="1" key="1">
    <citation type="submission" date="2022-04" db="EMBL/GenBank/DDBJ databases">
        <title>Genome of the entomopathogenic fungus Entomophthora muscae.</title>
        <authorList>
            <person name="Elya C."/>
            <person name="Lovett B.R."/>
            <person name="Lee E."/>
            <person name="Macias A.M."/>
            <person name="Hajek A.E."/>
            <person name="De Bivort B.L."/>
            <person name="Kasson M.T."/>
            <person name="De Fine Licht H.H."/>
            <person name="Stajich J.E."/>
        </authorList>
    </citation>
    <scope>NUCLEOTIDE SEQUENCE</scope>
    <source>
        <strain evidence="1">Berkeley</strain>
    </source>
</reference>